<protein>
    <submittedName>
        <fullName evidence="7">Radical SAM family protein</fullName>
    </submittedName>
</protein>
<gene>
    <name evidence="7" type="ORF">THII_0325</name>
</gene>
<keyword evidence="3" id="KW-0479">Metal-binding</keyword>
<dbReference type="InterPro" id="IPR013785">
    <property type="entry name" value="Aldolase_TIM"/>
</dbReference>
<dbReference type="InterPro" id="IPR007197">
    <property type="entry name" value="rSAM"/>
</dbReference>
<keyword evidence="8" id="KW-1185">Reference proteome</keyword>
<dbReference type="AlphaFoldDB" id="A0A090AH79"/>
<dbReference type="PANTHER" id="PTHR11228">
    <property type="entry name" value="RADICAL SAM DOMAIN PROTEIN"/>
    <property type="match status" value="1"/>
</dbReference>
<dbReference type="GO" id="GO:0051536">
    <property type="term" value="F:iron-sulfur cluster binding"/>
    <property type="evidence" value="ECO:0007669"/>
    <property type="project" value="UniProtKB-KW"/>
</dbReference>
<dbReference type="KEGG" id="tig:THII_0325"/>
<dbReference type="Gene3D" id="3.20.20.70">
    <property type="entry name" value="Aldolase class I"/>
    <property type="match status" value="1"/>
</dbReference>
<dbReference type="Proteomes" id="UP000031623">
    <property type="component" value="Chromosome"/>
</dbReference>
<dbReference type="PANTHER" id="PTHR11228:SF7">
    <property type="entry name" value="PQQA PEPTIDE CYCLASE"/>
    <property type="match status" value="1"/>
</dbReference>
<evidence type="ECO:0000313" key="8">
    <source>
        <dbReference type="Proteomes" id="UP000031623"/>
    </source>
</evidence>
<dbReference type="GO" id="GO:0046872">
    <property type="term" value="F:metal ion binding"/>
    <property type="evidence" value="ECO:0007669"/>
    <property type="project" value="UniProtKB-KW"/>
</dbReference>
<dbReference type="InterPro" id="IPR058240">
    <property type="entry name" value="rSAM_sf"/>
</dbReference>
<dbReference type="CDD" id="cd21109">
    <property type="entry name" value="SPASM"/>
    <property type="match status" value="1"/>
</dbReference>
<keyword evidence="4" id="KW-0408">Iron</keyword>
<dbReference type="HOGENOM" id="CLU_1106712_0_0_6"/>
<evidence type="ECO:0000256" key="1">
    <source>
        <dbReference type="ARBA" id="ARBA00001966"/>
    </source>
</evidence>
<dbReference type="SFLD" id="SFLDS00029">
    <property type="entry name" value="Radical_SAM"/>
    <property type="match status" value="1"/>
</dbReference>
<evidence type="ECO:0000313" key="7">
    <source>
        <dbReference type="EMBL" id="BAP54622.1"/>
    </source>
</evidence>
<evidence type="ECO:0000256" key="2">
    <source>
        <dbReference type="ARBA" id="ARBA00022691"/>
    </source>
</evidence>
<dbReference type="GO" id="GO:0003824">
    <property type="term" value="F:catalytic activity"/>
    <property type="evidence" value="ECO:0007669"/>
    <property type="project" value="InterPro"/>
</dbReference>
<dbReference type="InterPro" id="IPR050377">
    <property type="entry name" value="Radical_SAM_PqqE_MftC-like"/>
</dbReference>
<evidence type="ECO:0000259" key="6">
    <source>
        <dbReference type="Pfam" id="PF04055"/>
    </source>
</evidence>
<dbReference type="EMBL" id="AP014633">
    <property type="protein sequence ID" value="BAP54622.1"/>
    <property type="molecule type" value="Genomic_DNA"/>
</dbReference>
<proteinExistence type="predicted"/>
<evidence type="ECO:0000256" key="3">
    <source>
        <dbReference type="ARBA" id="ARBA00022723"/>
    </source>
</evidence>
<keyword evidence="5" id="KW-0411">Iron-sulfur</keyword>
<organism evidence="7 8">
    <name type="scientific">Thioploca ingrica</name>
    <dbReference type="NCBI Taxonomy" id="40754"/>
    <lineage>
        <taxon>Bacteria</taxon>
        <taxon>Pseudomonadati</taxon>
        <taxon>Pseudomonadota</taxon>
        <taxon>Gammaproteobacteria</taxon>
        <taxon>Thiotrichales</taxon>
        <taxon>Thiotrichaceae</taxon>
        <taxon>Thioploca</taxon>
    </lineage>
</organism>
<dbReference type="CDD" id="cd01335">
    <property type="entry name" value="Radical_SAM"/>
    <property type="match status" value="1"/>
</dbReference>
<feature type="domain" description="Radical SAM core" evidence="6">
    <location>
        <begin position="6"/>
        <end position="112"/>
    </location>
</feature>
<dbReference type="SUPFAM" id="SSF102114">
    <property type="entry name" value="Radical SAM enzymes"/>
    <property type="match status" value="1"/>
</dbReference>
<dbReference type="Pfam" id="PF04055">
    <property type="entry name" value="Radical_SAM"/>
    <property type="match status" value="1"/>
</dbReference>
<reference evidence="7 8" key="1">
    <citation type="journal article" date="2014" name="ISME J.">
        <title>Ecophysiology of Thioploca ingrica as revealed by the complete genome sequence supplemented with proteomic evidence.</title>
        <authorList>
            <person name="Kojima H."/>
            <person name="Ogura Y."/>
            <person name="Yamamoto N."/>
            <person name="Togashi T."/>
            <person name="Mori H."/>
            <person name="Watanabe T."/>
            <person name="Nemoto F."/>
            <person name="Kurokawa K."/>
            <person name="Hayashi T."/>
            <person name="Fukui M."/>
        </authorList>
    </citation>
    <scope>NUCLEOTIDE SEQUENCE [LARGE SCALE GENOMIC DNA]</scope>
</reference>
<accession>A0A090AH79</accession>
<comment type="cofactor">
    <cofactor evidence="1">
        <name>[4Fe-4S] cluster</name>
        <dbReference type="ChEBI" id="CHEBI:49883"/>
    </cofactor>
</comment>
<keyword evidence="2" id="KW-0949">S-adenosyl-L-methionine</keyword>
<sequence>MQIYAIEVTSCCNLHCSYCPQPSMQRAKEHIPLTLFEKALDYPFGMDVVVGHLFGEALLHPDLLKITQLCHERGLAFGFSTNTLLLNLVQLEQLIMAGLSWLVISFHTPQAKMWVATLQKTFPELPVFTSSLETKHDWAGQVHSKLVKSFHNQGDCIFHAYNLVTITVQGDILACCLDASGKSRLGSLFDYSPQEFALLNNEIWFELCQQCPLRLVNPTPEYVTLQNMAQQIHHYRQHFLAKPTTSLTLYL</sequence>
<evidence type="ECO:0000256" key="5">
    <source>
        <dbReference type="ARBA" id="ARBA00023014"/>
    </source>
</evidence>
<name>A0A090AH79_9GAMM</name>
<dbReference type="OrthoDB" id="9810775at2"/>
<evidence type="ECO:0000256" key="4">
    <source>
        <dbReference type="ARBA" id="ARBA00023004"/>
    </source>
</evidence>